<dbReference type="EMBL" id="QKTX01000003">
    <property type="protein sequence ID" value="PZV85228.1"/>
    <property type="molecule type" value="Genomic_DNA"/>
</dbReference>
<proteinExistence type="predicted"/>
<dbReference type="RefSeq" id="WP_111391701.1">
    <property type="nucleotide sequence ID" value="NZ_QKTX01000003.1"/>
</dbReference>
<protein>
    <submittedName>
        <fullName evidence="1">Uncharacterized protein</fullName>
    </submittedName>
</protein>
<dbReference type="AlphaFoldDB" id="A0A326RXR7"/>
<dbReference type="Proteomes" id="UP000248917">
    <property type="component" value="Unassembled WGS sequence"/>
</dbReference>
<sequence length="70" mass="8176">MNTVDKKFGGLNEVQLSLLRMFSREMSNEESLEIRDLLTKHYSQKLKAEVDQVVSDKKISEGNYDLLREK</sequence>
<dbReference type="OrthoDB" id="798931at2"/>
<evidence type="ECO:0000313" key="2">
    <source>
        <dbReference type="Proteomes" id="UP000248917"/>
    </source>
</evidence>
<gene>
    <name evidence="1" type="ORF">CLV31_10317</name>
</gene>
<keyword evidence="2" id="KW-1185">Reference proteome</keyword>
<name>A0A326RXR7_9BACT</name>
<evidence type="ECO:0000313" key="1">
    <source>
        <dbReference type="EMBL" id="PZV85228.1"/>
    </source>
</evidence>
<comment type="caution">
    <text evidence="1">The sequence shown here is derived from an EMBL/GenBank/DDBJ whole genome shotgun (WGS) entry which is preliminary data.</text>
</comment>
<reference evidence="1 2" key="1">
    <citation type="submission" date="2018-06" db="EMBL/GenBank/DDBJ databases">
        <title>Genomic Encyclopedia of Archaeal and Bacterial Type Strains, Phase II (KMG-II): from individual species to whole genera.</title>
        <authorList>
            <person name="Goeker M."/>
        </authorList>
    </citation>
    <scope>NUCLEOTIDE SEQUENCE [LARGE SCALE GENOMIC DNA]</scope>
    <source>
        <strain evidence="1 2">T4</strain>
    </source>
</reference>
<organism evidence="1 2">
    <name type="scientific">Algoriphagus aquaeductus</name>
    <dbReference type="NCBI Taxonomy" id="475299"/>
    <lineage>
        <taxon>Bacteria</taxon>
        <taxon>Pseudomonadati</taxon>
        <taxon>Bacteroidota</taxon>
        <taxon>Cytophagia</taxon>
        <taxon>Cytophagales</taxon>
        <taxon>Cyclobacteriaceae</taxon>
        <taxon>Algoriphagus</taxon>
    </lineage>
</organism>
<accession>A0A326RXR7</accession>